<evidence type="ECO:0000256" key="2">
    <source>
        <dbReference type="SAM" id="Phobius"/>
    </source>
</evidence>
<dbReference type="Proteomes" id="UP000557899">
    <property type="component" value="Unassembled WGS sequence"/>
</dbReference>
<feature type="compositionally biased region" description="Low complexity" evidence="1">
    <location>
        <begin position="137"/>
        <end position="172"/>
    </location>
</feature>
<organism evidence="3 4">
    <name type="scientific">Corynebacterium humireducens</name>
    <dbReference type="NCBI Taxonomy" id="1223514"/>
    <lineage>
        <taxon>Bacteria</taxon>
        <taxon>Bacillati</taxon>
        <taxon>Actinomycetota</taxon>
        <taxon>Actinomycetes</taxon>
        <taxon>Mycobacteriales</taxon>
        <taxon>Corynebacteriaceae</taxon>
        <taxon>Corynebacterium</taxon>
    </lineage>
</organism>
<evidence type="ECO:0000313" key="4">
    <source>
        <dbReference type="Proteomes" id="UP000557899"/>
    </source>
</evidence>
<feature type="transmembrane region" description="Helical" evidence="2">
    <location>
        <begin position="256"/>
        <end position="278"/>
    </location>
</feature>
<proteinExistence type="predicted"/>
<feature type="transmembrane region" description="Helical" evidence="2">
    <location>
        <begin position="202"/>
        <end position="224"/>
    </location>
</feature>
<feature type="compositionally biased region" description="Basic and acidic residues" evidence="1">
    <location>
        <begin position="15"/>
        <end position="24"/>
    </location>
</feature>
<keyword evidence="2" id="KW-1133">Transmembrane helix</keyword>
<dbReference type="EMBL" id="JAAZHI010000054">
    <property type="protein sequence ID" value="NLA55171.1"/>
    <property type="molecule type" value="Genomic_DNA"/>
</dbReference>
<reference evidence="3 4" key="1">
    <citation type="journal article" date="2020" name="Biotechnol. Biofuels">
        <title>New insights from the biogas microbiome by comprehensive genome-resolved metagenomics of nearly 1600 species originating from multiple anaerobic digesters.</title>
        <authorList>
            <person name="Campanaro S."/>
            <person name="Treu L."/>
            <person name="Rodriguez-R L.M."/>
            <person name="Kovalovszki A."/>
            <person name="Ziels R.M."/>
            <person name="Maus I."/>
            <person name="Zhu X."/>
            <person name="Kougias P.G."/>
            <person name="Basile A."/>
            <person name="Luo G."/>
            <person name="Schluter A."/>
            <person name="Konstantinidis K.T."/>
            <person name="Angelidaki I."/>
        </authorList>
    </citation>
    <scope>NUCLEOTIDE SEQUENCE [LARGE SCALE GENOMIC DNA]</scope>
    <source>
        <strain evidence="3">AS15tlH2ME_198</strain>
    </source>
</reference>
<sequence>MSDKQLTVAELLARSGRDTGDSKTPRPRRRRSLEEGGISVAELTGSIPAVKAKPAESRHSSVPIDAPEGETTTPAAQVSDKQDKQELSPVDRTAAKVAEKQAEKAEKAEEPAKAEASAKTVTPTPGTDETVVFQKVPGETAEAPAPETGEMPAVKTAAATSTASTSTAVATAEDVEKQEESDALEVTEDAEDVEEMTSVTGVILMALIGIVLGVVVFKGFELLWESFSRPVVAALAVLATVGIVGVVKALRTANDGLSMFLAGLVGLVMTFGPLAVVLI</sequence>
<evidence type="ECO:0000313" key="3">
    <source>
        <dbReference type="EMBL" id="NLA55171.1"/>
    </source>
</evidence>
<feature type="compositionally biased region" description="Acidic residues" evidence="1">
    <location>
        <begin position="181"/>
        <end position="191"/>
    </location>
</feature>
<name>A0A7X6SV80_9CORY</name>
<evidence type="ECO:0000256" key="1">
    <source>
        <dbReference type="SAM" id="MobiDB-lite"/>
    </source>
</evidence>
<feature type="compositionally biased region" description="Basic and acidic residues" evidence="1">
    <location>
        <begin position="93"/>
        <end position="113"/>
    </location>
</feature>
<gene>
    <name evidence="3" type="ORF">GX859_02555</name>
</gene>
<protein>
    <submittedName>
        <fullName evidence="3">Uncharacterized protein</fullName>
    </submittedName>
</protein>
<feature type="region of interest" description="Disordered" evidence="1">
    <location>
        <begin position="11"/>
        <end position="191"/>
    </location>
</feature>
<keyword evidence="2" id="KW-0472">Membrane</keyword>
<keyword evidence="2" id="KW-0812">Transmembrane</keyword>
<accession>A0A7X6SV80</accession>
<comment type="caution">
    <text evidence="3">The sequence shown here is derived from an EMBL/GenBank/DDBJ whole genome shotgun (WGS) entry which is preliminary data.</text>
</comment>
<feature type="transmembrane region" description="Helical" evidence="2">
    <location>
        <begin position="231"/>
        <end position="250"/>
    </location>
</feature>
<dbReference type="AlphaFoldDB" id="A0A7X6SV80"/>